<sequence length="241" mass="25338">MSRVGALARAEGTLLRRDPMALITAIGVPVIFVPLLAWSGIYDDNSGGLVAALIAVTILCSAYINLVTALVARRESHVLKRLQTGELRDSEILLGTAAPAIALTWGQSLVGGVLVVALIGALGGSDIPLAAVAVLLGTAVFVLLAIVSTAFTRTPELAQVTTLPGYLIPLFLSGVMFPLDAFPDWVQAVAPYSPLNPVVDLLTIALAGSRGPVLAPLAILVGWLVLSGFAARRWFRWDVRR</sequence>
<keyword evidence="2 5" id="KW-0812">Transmembrane</keyword>
<dbReference type="PANTHER" id="PTHR43027">
    <property type="entry name" value="DOXORUBICIN RESISTANCE ABC TRANSPORTER PERMEASE PROTEIN DRRC-RELATED"/>
    <property type="match status" value="1"/>
</dbReference>
<protein>
    <submittedName>
        <fullName evidence="7">Transport permease protein</fullName>
    </submittedName>
</protein>
<dbReference type="GO" id="GO:0140359">
    <property type="term" value="F:ABC-type transporter activity"/>
    <property type="evidence" value="ECO:0007669"/>
    <property type="project" value="InterPro"/>
</dbReference>
<feature type="transmembrane region" description="Helical" evidence="5">
    <location>
        <begin position="127"/>
        <end position="151"/>
    </location>
</feature>
<feature type="transmembrane region" description="Helical" evidence="5">
    <location>
        <begin position="213"/>
        <end position="231"/>
    </location>
</feature>
<gene>
    <name evidence="7" type="ORF">Cch01nite_18930</name>
</gene>
<feature type="transmembrane region" description="Helical" evidence="5">
    <location>
        <begin position="21"/>
        <end position="42"/>
    </location>
</feature>
<feature type="transmembrane region" description="Helical" evidence="5">
    <location>
        <begin position="163"/>
        <end position="182"/>
    </location>
</feature>
<evidence type="ECO:0000313" key="8">
    <source>
        <dbReference type="Proteomes" id="UP000632740"/>
    </source>
</evidence>
<dbReference type="PANTHER" id="PTHR43027:SF2">
    <property type="entry name" value="TRANSPORT PERMEASE PROTEIN"/>
    <property type="match status" value="1"/>
</dbReference>
<evidence type="ECO:0000256" key="3">
    <source>
        <dbReference type="ARBA" id="ARBA00022989"/>
    </source>
</evidence>
<proteinExistence type="predicted"/>
<name>A0A919P4D9_9CELL</name>
<evidence type="ECO:0000256" key="2">
    <source>
        <dbReference type="ARBA" id="ARBA00022692"/>
    </source>
</evidence>
<comment type="caution">
    <text evidence="7">The sequence shown here is derived from an EMBL/GenBank/DDBJ whole genome shotgun (WGS) entry which is preliminary data.</text>
</comment>
<keyword evidence="4 5" id="KW-0472">Membrane</keyword>
<dbReference type="InterPro" id="IPR052902">
    <property type="entry name" value="ABC-2_transporter"/>
</dbReference>
<organism evidence="7 8">
    <name type="scientific">Cellulomonas chitinilytica</name>
    <dbReference type="NCBI Taxonomy" id="398759"/>
    <lineage>
        <taxon>Bacteria</taxon>
        <taxon>Bacillati</taxon>
        <taxon>Actinomycetota</taxon>
        <taxon>Actinomycetes</taxon>
        <taxon>Micrococcales</taxon>
        <taxon>Cellulomonadaceae</taxon>
        <taxon>Cellulomonas</taxon>
    </lineage>
</organism>
<dbReference type="EMBL" id="BONK01000005">
    <property type="protein sequence ID" value="GIG21169.1"/>
    <property type="molecule type" value="Genomic_DNA"/>
</dbReference>
<evidence type="ECO:0000313" key="7">
    <source>
        <dbReference type="EMBL" id="GIG21169.1"/>
    </source>
</evidence>
<feature type="transmembrane region" description="Helical" evidence="5">
    <location>
        <begin position="92"/>
        <end position="121"/>
    </location>
</feature>
<dbReference type="InterPro" id="IPR013525">
    <property type="entry name" value="ABC2_TM"/>
</dbReference>
<comment type="subcellular location">
    <subcellularLocation>
        <location evidence="1">Membrane</location>
        <topology evidence="1">Multi-pass membrane protein</topology>
    </subcellularLocation>
</comment>
<dbReference type="AlphaFoldDB" id="A0A919P4D9"/>
<feature type="domain" description="ABC-2 type transporter transmembrane" evidence="6">
    <location>
        <begin position="5"/>
        <end position="205"/>
    </location>
</feature>
<dbReference type="RefSeq" id="WP_203751966.1">
    <property type="nucleotide sequence ID" value="NZ_BONK01000005.1"/>
</dbReference>
<evidence type="ECO:0000256" key="4">
    <source>
        <dbReference type="ARBA" id="ARBA00023136"/>
    </source>
</evidence>
<evidence type="ECO:0000259" key="6">
    <source>
        <dbReference type="Pfam" id="PF01061"/>
    </source>
</evidence>
<keyword evidence="8" id="KW-1185">Reference proteome</keyword>
<dbReference type="Pfam" id="PF01061">
    <property type="entry name" value="ABC2_membrane"/>
    <property type="match status" value="1"/>
</dbReference>
<accession>A0A919P4D9</accession>
<evidence type="ECO:0000256" key="1">
    <source>
        <dbReference type="ARBA" id="ARBA00004141"/>
    </source>
</evidence>
<feature type="transmembrane region" description="Helical" evidence="5">
    <location>
        <begin position="48"/>
        <end position="71"/>
    </location>
</feature>
<keyword evidence="3 5" id="KW-1133">Transmembrane helix</keyword>
<evidence type="ECO:0000256" key="5">
    <source>
        <dbReference type="SAM" id="Phobius"/>
    </source>
</evidence>
<reference evidence="7" key="1">
    <citation type="submission" date="2021-01" db="EMBL/GenBank/DDBJ databases">
        <title>Whole genome shotgun sequence of Cellulomonas chitinilytica NBRC 110799.</title>
        <authorList>
            <person name="Komaki H."/>
            <person name="Tamura T."/>
        </authorList>
    </citation>
    <scope>NUCLEOTIDE SEQUENCE</scope>
    <source>
        <strain evidence="7">NBRC 110799</strain>
    </source>
</reference>
<dbReference type="GO" id="GO:0016020">
    <property type="term" value="C:membrane"/>
    <property type="evidence" value="ECO:0007669"/>
    <property type="project" value="UniProtKB-SubCell"/>
</dbReference>
<dbReference type="Proteomes" id="UP000632740">
    <property type="component" value="Unassembled WGS sequence"/>
</dbReference>